<name>A0A2B4RR91_STYPI</name>
<comment type="caution">
    <text evidence="2">The sequence shown here is derived from an EMBL/GenBank/DDBJ whole genome shotgun (WGS) entry which is preliminary data.</text>
</comment>
<dbReference type="STRING" id="50429.A0A2B4RR91"/>
<feature type="region of interest" description="Disordered" evidence="1">
    <location>
        <begin position="453"/>
        <end position="472"/>
    </location>
</feature>
<reference evidence="3" key="1">
    <citation type="journal article" date="2017" name="bioRxiv">
        <title>Comparative analysis of the genomes of Stylophora pistillata and Acropora digitifera provides evidence for extensive differences between species of corals.</title>
        <authorList>
            <person name="Voolstra C.R."/>
            <person name="Li Y."/>
            <person name="Liew Y.J."/>
            <person name="Baumgarten S."/>
            <person name="Zoccola D."/>
            <person name="Flot J.-F."/>
            <person name="Tambutte S."/>
            <person name="Allemand D."/>
            <person name="Aranda M."/>
        </authorList>
    </citation>
    <scope>NUCLEOTIDE SEQUENCE [LARGE SCALE GENOMIC DNA]</scope>
</reference>
<evidence type="ECO:0000256" key="1">
    <source>
        <dbReference type="SAM" id="MobiDB-lite"/>
    </source>
</evidence>
<dbReference type="AlphaFoldDB" id="A0A2B4RR91"/>
<accession>A0A2B4RR91</accession>
<protein>
    <submittedName>
        <fullName evidence="2">Uncharacterized protein</fullName>
    </submittedName>
</protein>
<feature type="region of interest" description="Disordered" evidence="1">
    <location>
        <begin position="387"/>
        <end position="417"/>
    </location>
</feature>
<organism evidence="2 3">
    <name type="scientific">Stylophora pistillata</name>
    <name type="common">Smooth cauliflower coral</name>
    <dbReference type="NCBI Taxonomy" id="50429"/>
    <lineage>
        <taxon>Eukaryota</taxon>
        <taxon>Metazoa</taxon>
        <taxon>Cnidaria</taxon>
        <taxon>Anthozoa</taxon>
        <taxon>Hexacorallia</taxon>
        <taxon>Scleractinia</taxon>
        <taxon>Astrocoeniina</taxon>
        <taxon>Pocilloporidae</taxon>
        <taxon>Stylophora</taxon>
    </lineage>
</organism>
<proteinExistence type="predicted"/>
<dbReference type="OrthoDB" id="5981436at2759"/>
<dbReference type="Proteomes" id="UP000225706">
    <property type="component" value="Unassembled WGS sequence"/>
</dbReference>
<gene>
    <name evidence="2" type="ORF">AWC38_SpisGene15887</name>
</gene>
<evidence type="ECO:0000313" key="2">
    <source>
        <dbReference type="EMBL" id="PFX19686.1"/>
    </source>
</evidence>
<evidence type="ECO:0000313" key="3">
    <source>
        <dbReference type="Proteomes" id="UP000225706"/>
    </source>
</evidence>
<keyword evidence="3" id="KW-1185">Reference proteome</keyword>
<sequence>MDIKRLFRIITIREKKRLNQTSLIKPPGVILLFRFGPASLPINVRHKHIFYSKFKHRKKLLNAKGSPKEVIIRVNGQNVYSSKAQGSNFSINTSAPMTPPPPSTQTHNINLHINLTRPVNPSVRQSNQPIIIAPLPKPQPVVAIVPQMASQPAPVQAQPVVVPQVQPQVQPVPTAAPAPPEKKGQSSLRKILLTAALLKTLSGSDSSESATQGFPSLMQNLLAPNSYPPNSLLPGTPGVAALPSMGYPPLGYPQVASQPVGNPSLGYPQANLPVLGFPAQAVPQTGSQSLGYPATAGVRGGVNVAKPGVVGYPAVGTNMGYPAAGNTGVGYPAVGNQNMGYPSVGNPNMGNPAVGNPYLGYPAGGYLQGGVNENVRYPATNNRYLDASKQSSRDPIGGNQNLGYPGGANHNVENPTGRTQNLGFPAAGSQSMDAVETIPNFLSGLAPAPSASPLEVNNPPLPGPSPSVQPNAPPVLVPAPVPSNNLLPANTSPVGTPGGDPNLAQGLGQTATSMTPVVQPNAGVAGTPGVVTGLTPAQGQGTGTVLPATTSADVPGFDPSLCWCGCESTCANPCYLCNSCTDNSYNNIVSQYNPGSVNPSNGRKK</sequence>
<feature type="compositionally biased region" description="Pro residues" evidence="1">
    <location>
        <begin position="459"/>
        <end position="472"/>
    </location>
</feature>
<dbReference type="EMBL" id="LSMT01000348">
    <property type="protein sequence ID" value="PFX19686.1"/>
    <property type="molecule type" value="Genomic_DNA"/>
</dbReference>